<feature type="transmembrane region" description="Helical" evidence="1">
    <location>
        <begin position="22"/>
        <end position="46"/>
    </location>
</feature>
<feature type="transmembrane region" description="Helical" evidence="1">
    <location>
        <begin position="58"/>
        <end position="79"/>
    </location>
</feature>
<evidence type="ECO:0000313" key="2">
    <source>
        <dbReference type="EMBL" id="CAA9378123.1"/>
    </source>
</evidence>
<dbReference type="AlphaFoldDB" id="A0A6J4N8T7"/>
<keyword evidence="1" id="KW-0472">Membrane</keyword>
<proteinExistence type="predicted"/>
<name>A0A6J4N8T7_9BACT</name>
<feature type="transmembrane region" description="Helical" evidence="1">
    <location>
        <begin position="143"/>
        <end position="164"/>
    </location>
</feature>
<dbReference type="EMBL" id="CADCTV010001085">
    <property type="protein sequence ID" value="CAA9378123.1"/>
    <property type="molecule type" value="Genomic_DNA"/>
</dbReference>
<protein>
    <recommendedName>
        <fullName evidence="3">Metal-dependent hydrolase</fullName>
    </recommendedName>
</protein>
<keyword evidence="1" id="KW-0812">Transmembrane</keyword>
<sequence>MLIGAGLAEVARSGMREPLPRWQAWAAGAGMAALPDVDIVLGIVLGRGGSYHGTFTHSLSAVVVWALIGYAAGGGRWAAVVGVGYASHLAADLLDESGPTNLMLGWPFSGQRPYSIGKLFPKVPVEGDGMADTALNVLRPESLALLAAQTAMAAGFFAVFVLLARSIRKRRERPAA</sequence>
<accession>A0A6J4N8T7</accession>
<dbReference type="InterPro" id="IPR007404">
    <property type="entry name" value="YdjM-like"/>
</dbReference>
<dbReference type="Pfam" id="PF04307">
    <property type="entry name" value="YdjM"/>
    <property type="match status" value="1"/>
</dbReference>
<evidence type="ECO:0008006" key="3">
    <source>
        <dbReference type="Google" id="ProtNLM"/>
    </source>
</evidence>
<keyword evidence="1" id="KW-1133">Transmembrane helix</keyword>
<evidence type="ECO:0000256" key="1">
    <source>
        <dbReference type="SAM" id="Phobius"/>
    </source>
</evidence>
<gene>
    <name evidence="2" type="ORF">AVDCRST_MAG89-5168</name>
</gene>
<organism evidence="2">
    <name type="scientific">uncultured Gemmatimonadota bacterium</name>
    <dbReference type="NCBI Taxonomy" id="203437"/>
    <lineage>
        <taxon>Bacteria</taxon>
        <taxon>Pseudomonadati</taxon>
        <taxon>Gemmatimonadota</taxon>
        <taxon>environmental samples</taxon>
    </lineage>
</organism>
<reference evidence="2" key="1">
    <citation type="submission" date="2020-02" db="EMBL/GenBank/DDBJ databases">
        <authorList>
            <person name="Meier V. D."/>
        </authorList>
    </citation>
    <scope>NUCLEOTIDE SEQUENCE</scope>
    <source>
        <strain evidence="2">AVDCRST_MAG89</strain>
    </source>
</reference>